<dbReference type="EMBL" id="MN740509">
    <property type="protein sequence ID" value="QHU30538.1"/>
    <property type="molecule type" value="Genomic_DNA"/>
</dbReference>
<protein>
    <submittedName>
        <fullName evidence="1">Uncharacterized protein</fullName>
    </submittedName>
</protein>
<organism evidence="1">
    <name type="scientific">viral metagenome</name>
    <dbReference type="NCBI Taxonomy" id="1070528"/>
    <lineage>
        <taxon>unclassified sequences</taxon>
        <taxon>metagenomes</taxon>
        <taxon>organismal metagenomes</taxon>
    </lineage>
</organism>
<reference evidence="1" key="1">
    <citation type="journal article" date="2020" name="Nature">
        <title>Giant virus diversity and host interactions through global metagenomics.</title>
        <authorList>
            <person name="Schulz F."/>
            <person name="Roux S."/>
            <person name="Paez-Espino D."/>
            <person name="Jungbluth S."/>
            <person name="Walsh D.A."/>
            <person name="Denef V.J."/>
            <person name="McMahon K.D."/>
            <person name="Konstantinidis K.T."/>
            <person name="Eloe-Fadrosh E.A."/>
            <person name="Kyrpides N.C."/>
            <person name="Woyke T."/>
        </authorList>
    </citation>
    <scope>NUCLEOTIDE SEQUENCE</scope>
    <source>
        <strain evidence="1">GVMAG-M-3300027833-19</strain>
    </source>
</reference>
<accession>A0A6C0LKV6</accession>
<proteinExistence type="predicted"/>
<sequence length="92" mass="10917">MKIIENNKDIHAKIIKYNKNDGLLNIYEYPIIAWKITEHEIDNEPCIPVFPAGVSLNDETIYYSWNNRTYDSNWERVTYEDILNMYQGKGKS</sequence>
<name>A0A6C0LKV6_9ZZZZ</name>
<evidence type="ECO:0000313" key="1">
    <source>
        <dbReference type="EMBL" id="QHU30538.1"/>
    </source>
</evidence>
<dbReference type="AlphaFoldDB" id="A0A6C0LKV6"/>